<keyword evidence="3" id="KW-1185">Reference proteome</keyword>
<reference evidence="3" key="1">
    <citation type="journal article" date="2019" name="Int. J. Syst. Evol. Microbiol.">
        <title>The Global Catalogue of Microorganisms (GCM) 10K type strain sequencing project: providing services to taxonomists for standard genome sequencing and annotation.</title>
        <authorList>
            <consortium name="The Broad Institute Genomics Platform"/>
            <consortium name="The Broad Institute Genome Sequencing Center for Infectious Disease"/>
            <person name="Wu L."/>
            <person name="Ma J."/>
        </authorList>
    </citation>
    <scope>NUCLEOTIDE SEQUENCE [LARGE SCALE GENOMIC DNA]</scope>
    <source>
        <strain evidence="3">CCM 9110</strain>
    </source>
</reference>
<feature type="transmembrane region" description="Helical" evidence="1">
    <location>
        <begin position="163"/>
        <end position="183"/>
    </location>
</feature>
<dbReference type="InterPro" id="IPR010288">
    <property type="entry name" value="EcsB_ABC"/>
</dbReference>
<organism evidence="2 3">
    <name type="scientific">Lacticaseibacillus suilingensis</name>
    <dbReference type="NCBI Taxonomy" id="2799577"/>
    <lineage>
        <taxon>Bacteria</taxon>
        <taxon>Bacillati</taxon>
        <taxon>Bacillota</taxon>
        <taxon>Bacilli</taxon>
        <taxon>Lactobacillales</taxon>
        <taxon>Lactobacillaceae</taxon>
        <taxon>Lacticaseibacillus</taxon>
    </lineage>
</organism>
<keyword evidence="1" id="KW-0812">Transmembrane</keyword>
<feature type="transmembrane region" description="Helical" evidence="1">
    <location>
        <begin position="346"/>
        <end position="364"/>
    </location>
</feature>
<accession>A0ABW4BIB6</accession>
<evidence type="ECO:0000313" key="3">
    <source>
        <dbReference type="Proteomes" id="UP001597199"/>
    </source>
</evidence>
<feature type="transmembrane region" description="Helical" evidence="1">
    <location>
        <begin position="279"/>
        <end position="298"/>
    </location>
</feature>
<proteinExistence type="predicted"/>
<feature type="transmembrane region" description="Helical" evidence="1">
    <location>
        <begin position="55"/>
        <end position="78"/>
    </location>
</feature>
<comment type="caution">
    <text evidence="2">The sequence shown here is derived from an EMBL/GenBank/DDBJ whole genome shotgun (WGS) entry which is preliminary data.</text>
</comment>
<dbReference type="Pfam" id="PF05975">
    <property type="entry name" value="EcsB"/>
    <property type="match status" value="1"/>
</dbReference>
<sequence length="400" mass="44987">MGTLWRTRLRQHQKQQFKYLQLVFNDHFVLVLVILVGALLYGYSQLVKTLVPAWWLRPLLALILTALLSFGQLATLVAPADGTFLLPQTSAFAKFLFKARRYSLLLPSVVLALGALASVPLLAVLKIDPLSGGLTLAAALIIFKDSDLWVALIRSYQGACPIWLRRVSLLAVAFVSVTGSLYWHPALAMVVALALDLTLRWRIGEHFAPERLDWLTLIANEGKRMDRLYRFYNLFTDVPGLSGGVRRRRWLDGIAKLIRPNHRHTWAYLYWRGFLRQTTYLGLYVRLAIVGAAVLMLLKIWWLAGLVGILFVYLVGFQLLPLAGAYDENVFAQLYPVPATQRPRAFQHLTGVLLGILAVLLAVGPALMGRWLIAGLVLACGAVFAGGFTYWYVPWRLQRH</sequence>
<feature type="transmembrane region" description="Helical" evidence="1">
    <location>
        <begin position="20"/>
        <end position="43"/>
    </location>
</feature>
<dbReference type="EMBL" id="JBHTOA010000031">
    <property type="protein sequence ID" value="MFD1399293.1"/>
    <property type="molecule type" value="Genomic_DNA"/>
</dbReference>
<feature type="transmembrane region" description="Helical" evidence="1">
    <location>
        <begin position="371"/>
        <end position="393"/>
    </location>
</feature>
<dbReference type="RefSeq" id="WP_204118106.1">
    <property type="nucleotide sequence ID" value="NZ_BOLV01000002.1"/>
</dbReference>
<evidence type="ECO:0000256" key="1">
    <source>
        <dbReference type="SAM" id="Phobius"/>
    </source>
</evidence>
<protein>
    <submittedName>
        <fullName evidence="2">ABC transporter permease</fullName>
    </submittedName>
</protein>
<name>A0ABW4BIB6_9LACO</name>
<feature type="transmembrane region" description="Helical" evidence="1">
    <location>
        <begin position="104"/>
        <end position="124"/>
    </location>
</feature>
<gene>
    <name evidence="2" type="ORF">ACFQ41_08210</name>
</gene>
<keyword evidence="1" id="KW-1133">Transmembrane helix</keyword>
<keyword evidence="1" id="KW-0472">Membrane</keyword>
<evidence type="ECO:0000313" key="2">
    <source>
        <dbReference type="EMBL" id="MFD1399293.1"/>
    </source>
</evidence>
<dbReference type="Proteomes" id="UP001597199">
    <property type="component" value="Unassembled WGS sequence"/>
</dbReference>
<feature type="transmembrane region" description="Helical" evidence="1">
    <location>
        <begin position="305"/>
        <end position="326"/>
    </location>
</feature>
<dbReference type="PIRSF" id="PIRSF037259">
    <property type="entry name" value="EcsB_ABC"/>
    <property type="match status" value="1"/>
</dbReference>